<keyword evidence="3" id="KW-1185">Reference proteome</keyword>
<evidence type="ECO:0000313" key="2">
    <source>
        <dbReference type="EMBL" id="GGG71895.1"/>
    </source>
</evidence>
<feature type="transmembrane region" description="Helical" evidence="1">
    <location>
        <begin position="12"/>
        <end position="29"/>
    </location>
</feature>
<name>A0A917M1S2_9BACI</name>
<dbReference type="AlphaFoldDB" id="A0A917M1S2"/>
<keyword evidence="1" id="KW-0812">Transmembrane</keyword>
<dbReference type="EMBL" id="BMFR01000004">
    <property type="protein sequence ID" value="GGG71895.1"/>
    <property type="molecule type" value="Genomic_DNA"/>
</dbReference>
<dbReference type="Proteomes" id="UP000622860">
    <property type="component" value="Unassembled WGS sequence"/>
</dbReference>
<keyword evidence="1" id="KW-0472">Membrane</keyword>
<comment type="caution">
    <text evidence="2">The sequence shown here is derived from an EMBL/GenBank/DDBJ whole genome shotgun (WGS) entry which is preliminary data.</text>
</comment>
<protein>
    <submittedName>
        <fullName evidence="2">Uncharacterized protein</fullName>
    </submittedName>
</protein>
<reference evidence="2" key="1">
    <citation type="journal article" date="2014" name="Int. J. Syst. Evol. Microbiol.">
        <title>Complete genome sequence of Corynebacterium casei LMG S-19264T (=DSM 44701T), isolated from a smear-ripened cheese.</title>
        <authorList>
            <consortium name="US DOE Joint Genome Institute (JGI-PGF)"/>
            <person name="Walter F."/>
            <person name="Albersmeier A."/>
            <person name="Kalinowski J."/>
            <person name="Ruckert C."/>
        </authorList>
    </citation>
    <scope>NUCLEOTIDE SEQUENCE</scope>
    <source>
        <strain evidence="2">CGMCC 1.12754</strain>
    </source>
</reference>
<proteinExistence type="predicted"/>
<reference evidence="2" key="2">
    <citation type="submission" date="2020-09" db="EMBL/GenBank/DDBJ databases">
        <authorList>
            <person name="Sun Q."/>
            <person name="Zhou Y."/>
        </authorList>
    </citation>
    <scope>NUCLEOTIDE SEQUENCE</scope>
    <source>
        <strain evidence="2">CGMCC 1.12754</strain>
    </source>
</reference>
<evidence type="ECO:0000256" key="1">
    <source>
        <dbReference type="SAM" id="Phobius"/>
    </source>
</evidence>
<organism evidence="2 3">
    <name type="scientific">Virgibacillus oceani</name>
    <dbReference type="NCBI Taxonomy" id="1479511"/>
    <lineage>
        <taxon>Bacteria</taxon>
        <taxon>Bacillati</taxon>
        <taxon>Bacillota</taxon>
        <taxon>Bacilli</taxon>
        <taxon>Bacillales</taxon>
        <taxon>Bacillaceae</taxon>
        <taxon>Virgibacillus</taxon>
    </lineage>
</organism>
<accession>A0A917M1S2</accession>
<evidence type="ECO:0000313" key="3">
    <source>
        <dbReference type="Proteomes" id="UP000622860"/>
    </source>
</evidence>
<keyword evidence="1" id="KW-1133">Transmembrane helix</keyword>
<sequence length="39" mass="4384">MINGLTLFGKQTLLLGMISFVLGILQKWMNNMTFVIPVT</sequence>
<gene>
    <name evidence="2" type="ORF">GCM10011398_15270</name>
</gene>